<keyword evidence="8" id="KW-1185">Reference proteome</keyword>
<protein>
    <submittedName>
        <fullName evidence="7">Membrane protein</fullName>
    </submittedName>
</protein>
<keyword evidence="5 6" id="KW-0472">Membrane</keyword>
<proteinExistence type="predicted"/>
<organism evidence="7 8">
    <name type="scientific">Dictyobacter kobayashii</name>
    <dbReference type="NCBI Taxonomy" id="2014872"/>
    <lineage>
        <taxon>Bacteria</taxon>
        <taxon>Bacillati</taxon>
        <taxon>Chloroflexota</taxon>
        <taxon>Ktedonobacteria</taxon>
        <taxon>Ktedonobacterales</taxon>
        <taxon>Dictyobacteraceae</taxon>
        <taxon>Dictyobacter</taxon>
    </lineage>
</organism>
<dbReference type="RefSeq" id="WP_126548231.1">
    <property type="nucleotide sequence ID" value="NZ_BIFS01000001.1"/>
</dbReference>
<evidence type="ECO:0000313" key="7">
    <source>
        <dbReference type="EMBL" id="GCE16314.1"/>
    </source>
</evidence>
<dbReference type="EMBL" id="BIFS01000001">
    <property type="protein sequence ID" value="GCE16314.1"/>
    <property type="molecule type" value="Genomic_DNA"/>
</dbReference>
<feature type="transmembrane region" description="Helical" evidence="6">
    <location>
        <begin position="38"/>
        <end position="63"/>
    </location>
</feature>
<evidence type="ECO:0000256" key="6">
    <source>
        <dbReference type="SAM" id="Phobius"/>
    </source>
</evidence>
<feature type="transmembrane region" description="Helical" evidence="6">
    <location>
        <begin position="155"/>
        <end position="179"/>
    </location>
</feature>
<accession>A0A402AAW8</accession>
<dbReference type="OrthoDB" id="9808789at2"/>
<reference evidence="8" key="1">
    <citation type="submission" date="2018-12" db="EMBL/GenBank/DDBJ databases">
        <title>Tengunoibacter tsumagoiensis gen. nov., sp. nov., Dictyobacter kobayashii sp. nov., D. alpinus sp. nov., and D. joshuensis sp. nov. and description of Dictyobacteraceae fam. nov. within the order Ktedonobacterales isolated from Tengu-no-mugimeshi.</title>
        <authorList>
            <person name="Wang C.M."/>
            <person name="Zheng Y."/>
            <person name="Sakai Y."/>
            <person name="Toyoda A."/>
            <person name="Minakuchi Y."/>
            <person name="Abe K."/>
            <person name="Yokota A."/>
            <person name="Yabe S."/>
        </authorList>
    </citation>
    <scope>NUCLEOTIDE SEQUENCE [LARGE SCALE GENOMIC DNA]</scope>
    <source>
        <strain evidence="8">Uno11</strain>
    </source>
</reference>
<keyword evidence="3 6" id="KW-0812">Transmembrane</keyword>
<feature type="transmembrane region" description="Helical" evidence="6">
    <location>
        <begin position="12"/>
        <end position="32"/>
    </location>
</feature>
<keyword evidence="4 6" id="KW-1133">Transmembrane helix</keyword>
<evidence type="ECO:0000313" key="8">
    <source>
        <dbReference type="Proteomes" id="UP000287188"/>
    </source>
</evidence>
<name>A0A402AAW8_9CHLR</name>
<comment type="subcellular location">
    <subcellularLocation>
        <location evidence="1">Cell membrane</location>
        <topology evidence="1">Multi-pass membrane protein</topology>
    </subcellularLocation>
</comment>
<evidence type="ECO:0000256" key="2">
    <source>
        <dbReference type="ARBA" id="ARBA00022475"/>
    </source>
</evidence>
<feature type="transmembrane region" description="Helical" evidence="6">
    <location>
        <begin position="84"/>
        <end position="105"/>
    </location>
</feature>
<feature type="transmembrane region" description="Helical" evidence="6">
    <location>
        <begin position="125"/>
        <end position="143"/>
    </location>
</feature>
<evidence type="ECO:0000256" key="4">
    <source>
        <dbReference type="ARBA" id="ARBA00022989"/>
    </source>
</evidence>
<dbReference type="AlphaFoldDB" id="A0A402AAW8"/>
<dbReference type="Proteomes" id="UP000287188">
    <property type="component" value="Unassembled WGS sequence"/>
</dbReference>
<dbReference type="InterPro" id="IPR019108">
    <property type="entry name" value="Caa3_assmbl_CtaG-rel"/>
</dbReference>
<gene>
    <name evidence="7" type="ORF">KDK_01140</name>
</gene>
<evidence type="ECO:0000256" key="1">
    <source>
        <dbReference type="ARBA" id="ARBA00004651"/>
    </source>
</evidence>
<comment type="caution">
    <text evidence="7">The sequence shown here is derived from an EMBL/GenBank/DDBJ whole genome shotgun (WGS) entry which is preliminary data.</text>
</comment>
<dbReference type="GO" id="GO:0005886">
    <property type="term" value="C:plasma membrane"/>
    <property type="evidence" value="ECO:0007669"/>
    <property type="project" value="UniProtKB-SubCell"/>
</dbReference>
<evidence type="ECO:0000256" key="3">
    <source>
        <dbReference type="ARBA" id="ARBA00022692"/>
    </source>
</evidence>
<keyword evidence="2" id="KW-1003">Cell membrane</keyword>
<sequence length="250" mass="28203">MMQNSTSAKPFVSIRTIAFIFGWIFAVIAFAVPMDIFGMYYMFTVHMAQHLLLSLVAPPLILLGVAPESLRRFLDRHTFLQRCFAVLTIPVLASLLFNGNIWIWHAPVLMRAMISSPFLHDVTNLLYLVTGLFFWCPLLERTAGKKSPLSLAAKLAYLFFSDMPMMLLGAGLTFSPPLYTFTMSNPSMHMAVTATDQQLGGLLMWVVGGVFILVIVTSVLFLRWMLQQEKEQQAKDRKIVEEENASMEIA</sequence>
<feature type="transmembrane region" description="Helical" evidence="6">
    <location>
        <begin position="199"/>
        <end position="222"/>
    </location>
</feature>
<evidence type="ECO:0000256" key="5">
    <source>
        <dbReference type="ARBA" id="ARBA00023136"/>
    </source>
</evidence>
<dbReference type="Pfam" id="PF09678">
    <property type="entry name" value="Caa3_CtaG"/>
    <property type="match status" value="1"/>
</dbReference>